<evidence type="ECO:0000313" key="1">
    <source>
        <dbReference type="EMBL" id="MFE4106913.1"/>
    </source>
</evidence>
<accession>A0ABW6IFF1</accession>
<dbReference type="RefSeq" id="WP_377965128.1">
    <property type="nucleotide sequence ID" value="NZ_JBHZOL010000075.1"/>
</dbReference>
<name>A0ABW6IFF1_9CYAN</name>
<gene>
    <name evidence="1" type="ORF">ACFVKH_11530</name>
</gene>
<sequence length="44" mass="5024">MADKDQIKRHIAMTSGIKFEITPPMKGDEARKARIMEHIKKSKG</sequence>
<keyword evidence="2" id="KW-1185">Reference proteome</keyword>
<protein>
    <submittedName>
        <fullName evidence="1">Uncharacterized protein</fullName>
    </submittedName>
</protein>
<dbReference type="Proteomes" id="UP001600165">
    <property type="component" value="Unassembled WGS sequence"/>
</dbReference>
<comment type="caution">
    <text evidence="1">The sequence shown here is derived from an EMBL/GenBank/DDBJ whole genome shotgun (WGS) entry which is preliminary data.</text>
</comment>
<organism evidence="1 2">
    <name type="scientific">Almyronema epifaneia S1</name>
    <dbReference type="NCBI Taxonomy" id="2991925"/>
    <lineage>
        <taxon>Bacteria</taxon>
        <taxon>Bacillati</taxon>
        <taxon>Cyanobacteriota</taxon>
        <taxon>Cyanophyceae</taxon>
        <taxon>Nodosilineales</taxon>
        <taxon>Nodosilineaceae</taxon>
        <taxon>Almyronema</taxon>
        <taxon>Almyronema epifaneia</taxon>
    </lineage>
</organism>
<evidence type="ECO:0000313" key="2">
    <source>
        <dbReference type="Proteomes" id="UP001600165"/>
    </source>
</evidence>
<reference evidence="1 2" key="1">
    <citation type="submission" date="2024-10" db="EMBL/GenBank/DDBJ databases">
        <authorList>
            <person name="Ratan Roy A."/>
            <person name="Morales Sandoval P.H."/>
            <person name="De Los Santos Villalobos S."/>
            <person name="Chakraborty S."/>
            <person name="Mukherjee J."/>
        </authorList>
    </citation>
    <scope>NUCLEOTIDE SEQUENCE [LARGE SCALE GENOMIC DNA]</scope>
    <source>
        <strain evidence="1 2">S1</strain>
    </source>
</reference>
<dbReference type="EMBL" id="JBHZOL010000075">
    <property type="protein sequence ID" value="MFE4106913.1"/>
    <property type="molecule type" value="Genomic_DNA"/>
</dbReference>
<proteinExistence type="predicted"/>